<keyword evidence="2" id="KW-1185">Reference proteome</keyword>
<gene>
    <name evidence="1" type="primary">Acey_s0004.g2241</name>
    <name evidence="1" type="ORF">Y032_0004g2241</name>
</gene>
<dbReference type="EMBL" id="JARK01001340">
    <property type="protein sequence ID" value="EYC31602.1"/>
    <property type="molecule type" value="Genomic_DNA"/>
</dbReference>
<sequence length="89" mass="9405">MPASAHGGSAVALLPTVDPNMPHGGPAHSHGGFAVEMMRYIMSSNTPHKSTPQHRFTVLAKLSHATLFQVMLAFASMSKDLIVTAHALS</sequence>
<name>A0A016VX82_9BILA</name>
<organism evidence="1 2">
    <name type="scientific">Ancylostoma ceylanicum</name>
    <dbReference type="NCBI Taxonomy" id="53326"/>
    <lineage>
        <taxon>Eukaryota</taxon>
        <taxon>Metazoa</taxon>
        <taxon>Ecdysozoa</taxon>
        <taxon>Nematoda</taxon>
        <taxon>Chromadorea</taxon>
        <taxon>Rhabditida</taxon>
        <taxon>Rhabditina</taxon>
        <taxon>Rhabditomorpha</taxon>
        <taxon>Strongyloidea</taxon>
        <taxon>Ancylostomatidae</taxon>
        <taxon>Ancylostomatinae</taxon>
        <taxon>Ancylostoma</taxon>
    </lineage>
</organism>
<dbReference type="AlphaFoldDB" id="A0A016VX82"/>
<evidence type="ECO:0000313" key="1">
    <source>
        <dbReference type="EMBL" id="EYC31602.1"/>
    </source>
</evidence>
<proteinExistence type="predicted"/>
<accession>A0A016VX82</accession>
<protein>
    <submittedName>
        <fullName evidence="1">Uncharacterized protein</fullName>
    </submittedName>
</protein>
<dbReference type="Proteomes" id="UP000024635">
    <property type="component" value="Unassembled WGS sequence"/>
</dbReference>
<reference evidence="2" key="1">
    <citation type="journal article" date="2015" name="Nat. Genet.">
        <title>The genome and transcriptome of the zoonotic hookworm Ancylostoma ceylanicum identify infection-specific gene families.</title>
        <authorList>
            <person name="Schwarz E.M."/>
            <person name="Hu Y."/>
            <person name="Antoshechkin I."/>
            <person name="Miller M.M."/>
            <person name="Sternberg P.W."/>
            <person name="Aroian R.V."/>
        </authorList>
    </citation>
    <scope>NUCLEOTIDE SEQUENCE</scope>
    <source>
        <strain evidence="2">HY135</strain>
    </source>
</reference>
<comment type="caution">
    <text evidence="1">The sequence shown here is derived from an EMBL/GenBank/DDBJ whole genome shotgun (WGS) entry which is preliminary data.</text>
</comment>
<evidence type="ECO:0000313" key="2">
    <source>
        <dbReference type="Proteomes" id="UP000024635"/>
    </source>
</evidence>